<dbReference type="Pfam" id="PF00005">
    <property type="entry name" value="ABC_tran"/>
    <property type="match status" value="2"/>
</dbReference>
<evidence type="ECO:0000313" key="8">
    <source>
        <dbReference type="EMBL" id="ADJ63657.1"/>
    </source>
</evidence>
<dbReference type="GO" id="GO:0005524">
    <property type="term" value="F:ATP binding"/>
    <property type="evidence" value="ECO:0007669"/>
    <property type="project" value="UniProtKB-KW"/>
</dbReference>
<keyword evidence="9" id="KW-1185">Reference proteome</keyword>
<dbReference type="InterPro" id="IPR017871">
    <property type="entry name" value="ABC_transporter-like_CS"/>
</dbReference>
<dbReference type="PROSITE" id="PS50893">
    <property type="entry name" value="ABC_TRANSPORTER_2"/>
    <property type="match status" value="2"/>
</dbReference>
<gene>
    <name evidence="8" type="ordered locus">Hsero_2158</name>
</gene>
<protein>
    <recommendedName>
        <fullName evidence="6">Probable ATP-binding protein YheS</fullName>
    </recommendedName>
</protein>
<dbReference type="RefSeq" id="WP_013234138.1">
    <property type="nucleotide sequence ID" value="NC_014323.1"/>
</dbReference>
<dbReference type="Proteomes" id="UP000000329">
    <property type="component" value="Chromosome"/>
</dbReference>
<proteinExistence type="inferred from homology"/>
<dbReference type="HOGENOM" id="CLU_000604_36_0_4"/>
<dbReference type="GO" id="GO:0016887">
    <property type="term" value="F:ATP hydrolysis activity"/>
    <property type="evidence" value="ECO:0007669"/>
    <property type="project" value="InterPro"/>
</dbReference>
<dbReference type="PANTHER" id="PTHR19211:SF14">
    <property type="entry name" value="ATP-BINDING CASSETTE SUB-FAMILY F MEMBER 1"/>
    <property type="match status" value="1"/>
</dbReference>
<organism evidence="8 9">
    <name type="scientific">Herbaspirillum seropedicae (strain SmR1)</name>
    <dbReference type="NCBI Taxonomy" id="757424"/>
    <lineage>
        <taxon>Bacteria</taxon>
        <taxon>Pseudomonadati</taxon>
        <taxon>Pseudomonadota</taxon>
        <taxon>Betaproteobacteria</taxon>
        <taxon>Burkholderiales</taxon>
        <taxon>Oxalobacteraceae</taxon>
        <taxon>Herbaspirillum</taxon>
    </lineage>
</organism>
<evidence type="ECO:0000313" key="9">
    <source>
        <dbReference type="Proteomes" id="UP000000329"/>
    </source>
</evidence>
<evidence type="ECO:0000256" key="5">
    <source>
        <dbReference type="ARBA" id="ARBA00061571"/>
    </source>
</evidence>
<name>D8IT98_HERSS</name>
<dbReference type="CDD" id="cd03221">
    <property type="entry name" value="ABCF_EF-3"/>
    <property type="match status" value="2"/>
</dbReference>
<evidence type="ECO:0000256" key="2">
    <source>
        <dbReference type="ARBA" id="ARBA00022737"/>
    </source>
</evidence>
<sequence>MIRFQQVSLQRGVKPLLENVDLTLNPGDKIGLIGANGAGKSSLFAMLRGELHADQGNIDFPARWRMAYVAQETPALDRPAIEYAIDGDAHLRQLEAELARAEAQPDDKHDGNHIAELHTALADADAYTVRSRAEQLLLGLGFSLEQMERPVASFSGGWRMRLNLAQALMCPSDLLLLDEPTNHLDLDAIIWLEDWLKRYEGTLLIISHDRDFLDGVVNVIVHIDDRKLKRYSGNYSAFERQRSAQLELMAGMIEKQQRQRAHLQSFIDRFKAKATKARQAQSRMKALSKMEELAPLRAAAEFSFEFREPLSAPNPLLVMEKVNAGYHIEGKNGAPDEDKIIVHGIDFSLQNGQRIGLLGVNGAGKSTLIKTVAGEIDPLSGTARLGKGLVIGYFAQHQVEMLRHDESPLWHLTRLAPDVREQELRNFLGSFNFNGTMATSSIAPFSGGEKARLALALIVWQRPNLLLLDEPTNHLDLETREALTMALAQFEGTLVLVSHDRHLLRATTDQFLIVAEGKLQPFDGDLDDYKDWLFKTKLAARNDAAAAAPLPTASQPVESAPAALVDRKEQKRLEAEQRQKMSALKKPIEARIKRLDEQIAKLNVRKAEIDARLASPDIYDAANKEELKTLITDQAYCSKELEQLENEWLEQQEALEQLQA</sequence>
<feature type="domain" description="ABC transporter" evidence="7">
    <location>
        <begin position="326"/>
        <end position="541"/>
    </location>
</feature>
<evidence type="ECO:0000256" key="6">
    <source>
        <dbReference type="ARBA" id="ARBA00069073"/>
    </source>
</evidence>
<dbReference type="InterPro" id="IPR027417">
    <property type="entry name" value="P-loop_NTPase"/>
</dbReference>
<dbReference type="FunFam" id="3.40.50.300:FF:000011">
    <property type="entry name" value="Putative ABC transporter ATP-binding component"/>
    <property type="match status" value="1"/>
</dbReference>
<reference evidence="8 9" key="1">
    <citation type="submission" date="2010-04" db="EMBL/GenBank/DDBJ databases">
        <title>The genome of Herbaspirillum seropedicae SmR1, an endophytic, nitrogen-fixing, plant-growth promoting beta-Proteobacteria.</title>
        <authorList>
            <person name="Pedrosa F.O."/>
            <person name="Monteiro R.A."/>
            <person name="Wassem R."/>
            <person name="Cruz L.M."/>
            <person name="Ayub R.A."/>
            <person name="Colauto N.B."/>
            <person name="Fernandez M.A."/>
            <person name="Fungaro M.H.P."/>
            <person name="Grisard E.C."/>
            <person name="Hungria M."/>
            <person name="Madeira H.M.F."/>
            <person name="Nodari R.O."/>
            <person name="Osaku C.A."/>
            <person name="Petzl-Erler M.L."/>
            <person name="Terenzi H."/>
            <person name="Vieira L.G.E."/>
            <person name="Almeida M.I.M."/>
            <person name="Alves L.R."/>
            <person name="Arantes O.M.N."/>
            <person name="Balsanelli E."/>
            <person name="Barcellos F.G."/>
            <person name="Baura V.A."/>
            <person name="Binde D.R."/>
            <person name="Campo R.J."/>
            <person name="Chubatsu L.S."/>
            <person name="Chueire L.M.O."/>
            <person name="Ciferri R.R."/>
            <person name="Correa L.C."/>
            <person name="da Conceicao Silva J.L."/>
            <person name="Dabul A.N.G."/>
            <person name="Dambros B.P."/>
            <person name="Faoro H."/>
            <person name="Favetti A."/>
            <person name="Friedermann G."/>
            <person name="Furlaneto M.C."/>
            <person name="Gasques L.S."/>
            <person name="Gimenes C.C.T."/>
            <person name="Gioppo N.M.R."/>
            <person name="Glienke-Blanco C."/>
            <person name="Godoy L.P."/>
            <person name="Guerra M.P."/>
            <person name="Karp S."/>
            <person name="Kava-Cordeiro V."/>
            <person name="Margarido V.P."/>
            <person name="Mathioni S.M."/>
            <person name="Menck-Soares M.A."/>
            <person name="Murace N.K."/>
            <person name="Nicolas M.F."/>
            <person name="Oliveira C.E.C."/>
            <person name="Pagnan N.A.B."/>
            <person name="Pamphile J.A."/>
            <person name="Patussi E.V."/>
            <person name="Pereira L.F.P."/>
            <person name="Pereira-Ferrari L."/>
            <person name="Pinto F.G.S."/>
            <person name="Precoma C."/>
            <person name="Prioli A.J."/>
            <person name="Prioli S.M.A.P."/>
            <person name="Raittz R.T."/>
            <person name="Ramos H.J.O."/>
            <person name="Ribeiro E.M.S.F."/>
            <person name="Rigo L.U."/>
            <person name="Rocha C.L.M.S.C."/>
            <person name="Rocha S.N."/>
            <person name="Santos K."/>
            <person name="Satori D."/>
            <person name="Silva A.G."/>
            <person name="Simao R.C.G."/>
            <person name="Soares M.A.M."/>
            <person name="Souza E.M."/>
            <person name="Steffens M.B.R."/>
            <person name="Steindel M."/>
            <person name="Tadra-Sfeir M.Z."/>
            <person name="Takahashi E.K."/>
            <person name="Torres R.A."/>
            <person name="Valle J.S."/>
            <person name="Vernal J.I."/>
            <person name="Vilas-Boas L.A."/>
            <person name="Watanabe M.A.E."/>
            <person name="Weiss V.A."/>
            <person name="Yates M.A."/>
            <person name="Souza E.M."/>
        </authorList>
    </citation>
    <scope>NUCLEOTIDE SEQUENCE [LARGE SCALE GENOMIC DNA]</scope>
    <source>
        <strain evidence="8 9">SmR1</strain>
    </source>
</reference>
<comment type="similarity">
    <text evidence="5">Belongs to the ABC transporter superfamily. ABCF family. YheS subfamily.</text>
</comment>
<keyword evidence="1" id="KW-1003">Cell membrane</keyword>
<evidence type="ECO:0000256" key="4">
    <source>
        <dbReference type="ARBA" id="ARBA00022840"/>
    </source>
</evidence>
<feature type="domain" description="ABC transporter" evidence="7">
    <location>
        <begin position="2"/>
        <end position="250"/>
    </location>
</feature>
<keyword evidence="3" id="KW-0547">Nucleotide-binding</keyword>
<keyword evidence="4" id="KW-0067">ATP-binding</keyword>
<dbReference type="PROSITE" id="PS00211">
    <property type="entry name" value="ABC_TRANSPORTER_1"/>
    <property type="match status" value="2"/>
</dbReference>
<dbReference type="Pfam" id="PF12848">
    <property type="entry name" value="ABC_tran_Xtn"/>
    <property type="match status" value="1"/>
</dbReference>
<dbReference type="InterPro" id="IPR003593">
    <property type="entry name" value="AAA+_ATPase"/>
</dbReference>
<dbReference type="STRING" id="757424.Hsero_2158"/>
<dbReference type="InterPro" id="IPR032781">
    <property type="entry name" value="ABC_tran_Xtn"/>
</dbReference>
<evidence type="ECO:0000256" key="3">
    <source>
        <dbReference type="ARBA" id="ARBA00022741"/>
    </source>
</evidence>
<dbReference type="OrthoDB" id="9762051at2"/>
<evidence type="ECO:0000256" key="1">
    <source>
        <dbReference type="ARBA" id="ARBA00022475"/>
    </source>
</evidence>
<dbReference type="SMART" id="SM00382">
    <property type="entry name" value="AAA"/>
    <property type="match status" value="2"/>
</dbReference>
<keyword evidence="2" id="KW-0677">Repeat</keyword>
<dbReference type="InterPro" id="IPR003439">
    <property type="entry name" value="ABC_transporter-like_ATP-bd"/>
</dbReference>
<dbReference type="eggNOG" id="COG0488">
    <property type="taxonomic scope" value="Bacteria"/>
</dbReference>
<dbReference type="InterPro" id="IPR050611">
    <property type="entry name" value="ABCF"/>
</dbReference>
<keyword evidence="1" id="KW-0472">Membrane</keyword>
<dbReference type="KEGG" id="hse:Hsero_2158"/>
<dbReference type="AlphaFoldDB" id="D8IT98"/>
<dbReference type="GeneID" id="29392258"/>
<accession>D8IT98</accession>
<dbReference type="SUPFAM" id="SSF52540">
    <property type="entry name" value="P-loop containing nucleoside triphosphate hydrolases"/>
    <property type="match status" value="2"/>
</dbReference>
<evidence type="ECO:0000259" key="7">
    <source>
        <dbReference type="PROSITE" id="PS50893"/>
    </source>
</evidence>
<dbReference type="FunFam" id="3.40.50.300:FF:002053">
    <property type="entry name" value="ABC transporter ATP-binding protein"/>
    <property type="match status" value="1"/>
</dbReference>
<dbReference type="PANTHER" id="PTHR19211">
    <property type="entry name" value="ATP-BINDING TRANSPORT PROTEIN-RELATED"/>
    <property type="match status" value="1"/>
</dbReference>
<dbReference type="Gene3D" id="3.40.50.300">
    <property type="entry name" value="P-loop containing nucleotide triphosphate hydrolases"/>
    <property type="match status" value="2"/>
</dbReference>
<dbReference type="EMBL" id="CP002039">
    <property type="protein sequence ID" value="ADJ63657.1"/>
    <property type="molecule type" value="Genomic_DNA"/>
</dbReference>